<gene>
    <name evidence="3" type="ORF">ABFB10_13780</name>
</gene>
<evidence type="ECO:0000313" key="4">
    <source>
        <dbReference type="Proteomes" id="UP001428774"/>
    </source>
</evidence>
<feature type="chain" id="PRO_5043802081" evidence="2">
    <location>
        <begin position="36"/>
        <end position="528"/>
    </location>
</feature>
<sequence length="528" mass="57570">MTCLHPRLLRPLLSAFTLATLGLVVSLTPGTPASAAEITRRGSCEASLTGQIDPGDGDRLQAIRDSDSCRYFELYLSSPGGSVKEALSIADSLMNVITFIEADQQCLSACALIFMAARTCGGAPYYCAPTRNMHPTATLGFHAPFLKPGQAEQLVPLDLSFKAALGIFADIQNTFSRISASVASTGYSGSMIHADLFAKMFSTPPEEFYTIVTNDQFHTFGIGLTGDVPEDRAPDLTRGQAEMLCYNVLYDTYRGWNHSEYGFEDYGTMTLGDVPSVADYRRRGNEQFVRFDGLNLGIGWSGWCQVQGFEGNPMLDVALYRGDAFPSQDTPAEERDRLHYSMAYPAQTPVAGLSWGGSGSGASVSLPELTGLAREYFRRLDRTGNGAPSALWISEKREAIDSAASGICATRGARHPEPVAVRAVCLCRAAGQRHRLRRVQRRILPAADGVHRHRVRLADHGAFERRLIRPPPVRPQRTLSGQGAESRHVRRRFGVARAPSATCTKHARIDRGRQRFAPCAASARSGHP</sequence>
<reference evidence="3 4" key="1">
    <citation type="submission" date="2024-05" db="EMBL/GenBank/DDBJ databases">
        <title>Genome sequence of Ponticoccus litoralis KCCM 90028.</title>
        <authorList>
            <person name="Kim J.M."/>
            <person name="Lee J.K."/>
            <person name="Choi B.J."/>
            <person name="Bayburt H."/>
            <person name="Baek J.H."/>
            <person name="Jeon C.O."/>
        </authorList>
    </citation>
    <scope>NUCLEOTIDE SEQUENCE [LARGE SCALE GENOMIC DNA]</scope>
    <source>
        <strain evidence="3 4">KCCM 90028</strain>
    </source>
</reference>
<accession>A0AAW9SQH8</accession>
<dbReference type="SUPFAM" id="SSF52096">
    <property type="entry name" value="ClpP/crotonase"/>
    <property type="match status" value="1"/>
</dbReference>
<evidence type="ECO:0000313" key="3">
    <source>
        <dbReference type="EMBL" id="MEN9061922.1"/>
    </source>
</evidence>
<protein>
    <submittedName>
        <fullName evidence="3">Uncharacterized protein</fullName>
    </submittedName>
</protein>
<feature type="signal peptide" evidence="2">
    <location>
        <begin position="1"/>
        <end position="35"/>
    </location>
</feature>
<dbReference type="EMBL" id="JBDNCH010000002">
    <property type="protein sequence ID" value="MEN9061922.1"/>
    <property type="molecule type" value="Genomic_DNA"/>
</dbReference>
<dbReference type="Proteomes" id="UP001428774">
    <property type="component" value="Unassembled WGS sequence"/>
</dbReference>
<dbReference type="RefSeq" id="WP_347166950.1">
    <property type="nucleotide sequence ID" value="NZ_JBDNCH010000002.1"/>
</dbReference>
<comment type="caution">
    <text evidence="3">The sequence shown here is derived from an EMBL/GenBank/DDBJ whole genome shotgun (WGS) entry which is preliminary data.</text>
</comment>
<organism evidence="3 4">
    <name type="scientific">Ponticoccus litoralis</name>
    <dbReference type="NCBI Taxonomy" id="422297"/>
    <lineage>
        <taxon>Bacteria</taxon>
        <taxon>Pseudomonadati</taxon>
        <taxon>Pseudomonadota</taxon>
        <taxon>Alphaproteobacteria</taxon>
        <taxon>Rhodobacterales</taxon>
        <taxon>Roseobacteraceae</taxon>
        <taxon>Ponticoccus</taxon>
    </lineage>
</organism>
<name>A0AAW9SQH8_9RHOB</name>
<evidence type="ECO:0000256" key="2">
    <source>
        <dbReference type="SAM" id="SignalP"/>
    </source>
</evidence>
<feature type="region of interest" description="Disordered" evidence="1">
    <location>
        <begin position="472"/>
        <end position="492"/>
    </location>
</feature>
<dbReference type="AlphaFoldDB" id="A0AAW9SQH8"/>
<proteinExistence type="predicted"/>
<evidence type="ECO:0000256" key="1">
    <source>
        <dbReference type="SAM" id="MobiDB-lite"/>
    </source>
</evidence>
<keyword evidence="2" id="KW-0732">Signal</keyword>
<dbReference type="Gene3D" id="3.90.226.10">
    <property type="entry name" value="2-enoyl-CoA Hydratase, Chain A, domain 1"/>
    <property type="match status" value="1"/>
</dbReference>
<dbReference type="InterPro" id="IPR029045">
    <property type="entry name" value="ClpP/crotonase-like_dom_sf"/>
</dbReference>
<keyword evidence="4" id="KW-1185">Reference proteome</keyword>